<dbReference type="AlphaFoldDB" id="A0A2U2MSS0"/>
<dbReference type="InterPro" id="IPR043129">
    <property type="entry name" value="ATPase_NBD"/>
</dbReference>
<sequence>MPAKRNAMKSTPQHANIANVPLARIVQLVQRNEANNRPALEQATGLGRTAARQRIDTALRLGLIEESGSGKSTGGRTPRLLRFRSGAALLALCAISQTYAVVGISDLDGTIIDRRRLDNSIFTDPDIALNRMVDAISDMTHDRDLPLWAVGVGVTGIIDFATGTVISPPVMPEWHDVNVRSPLESRLHAPVWVDNDVNLLAVEAQRTLTNENTDNLVYLKIGQGIGAGLIVNGAIHRGADGAAGDIGHVAVPGSNVPCRCGKTGCLEAVAAGWGMTAQAVESSDDSPYLQQCIADHGEPTLADLFSPAGAADHVVGRILRTSADAIGETLSSIINLLNPSLVVIGGEGITIGEAYLARLRECVYRRSLPPTTRNLRIVATTETVTDNLEGAANLIRRQLFGDELPNWIDDGTPVDYMLASHAR</sequence>
<dbReference type="PANTHER" id="PTHR18964">
    <property type="entry name" value="ROK (REPRESSOR, ORF, KINASE) FAMILY"/>
    <property type="match status" value="1"/>
</dbReference>
<protein>
    <submittedName>
        <fullName evidence="2">ROK family protein</fullName>
    </submittedName>
</protein>
<dbReference type="InterPro" id="IPR000600">
    <property type="entry name" value="ROK"/>
</dbReference>
<evidence type="ECO:0000313" key="3">
    <source>
        <dbReference type="Proteomes" id="UP000245753"/>
    </source>
</evidence>
<dbReference type="Proteomes" id="UP000245753">
    <property type="component" value="Unassembled WGS sequence"/>
</dbReference>
<dbReference type="PROSITE" id="PS01125">
    <property type="entry name" value="ROK"/>
    <property type="match status" value="1"/>
</dbReference>
<gene>
    <name evidence="2" type="ORF">DF200_05040</name>
</gene>
<proteinExistence type="inferred from homology"/>
<dbReference type="Pfam" id="PF00480">
    <property type="entry name" value="ROK"/>
    <property type="match status" value="1"/>
</dbReference>
<dbReference type="InterPro" id="IPR049874">
    <property type="entry name" value="ROK_cs"/>
</dbReference>
<comment type="caution">
    <text evidence="2">The sequence shown here is derived from an EMBL/GenBank/DDBJ whole genome shotgun (WGS) entry which is preliminary data.</text>
</comment>
<comment type="similarity">
    <text evidence="1">Belongs to the ROK (NagC/XylR) family.</text>
</comment>
<evidence type="ECO:0000256" key="1">
    <source>
        <dbReference type="ARBA" id="ARBA00006479"/>
    </source>
</evidence>
<dbReference type="Gene3D" id="1.10.10.10">
    <property type="entry name" value="Winged helix-like DNA-binding domain superfamily/Winged helix DNA-binding domain"/>
    <property type="match status" value="1"/>
</dbReference>
<evidence type="ECO:0000313" key="2">
    <source>
        <dbReference type="EMBL" id="PWG59901.1"/>
    </source>
</evidence>
<accession>A0A2U2MSS0</accession>
<dbReference type="InterPro" id="IPR036388">
    <property type="entry name" value="WH-like_DNA-bd_sf"/>
</dbReference>
<dbReference type="PANTHER" id="PTHR18964:SF173">
    <property type="entry name" value="GLUCOKINASE"/>
    <property type="match status" value="1"/>
</dbReference>
<dbReference type="EMBL" id="QFFN01000010">
    <property type="protein sequence ID" value="PWG59901.1"/>
    <property type="molecule type" value="Genomic_DNA"/>
</dbReference>
<name>A0A2U2MSS0_9BIFI</name>
<reference evidence="2 3" key="1">
    <citation type="journal article" date="2018" name="Int. J. Syst. Evol. Microbiol.">
        <title>Bifidobacterium catulorum sp. nov., a novel taxon from the faeces of the baby common marmoset (Callithrix jacchus).</title>
        <authorList>
            <person name="Modesto M."/>
            <person name="Michelini S."/>
            <person name="Oki K."/>
            <person name="Biavati B."/>
            <person name="Watanabe K."/>
            <person name="Mattarelli P."/>
        </authorList>
    </citation>
    <scope>NUCLEOTIDE SEQUENCE [LARGE SCALE GENOMIC DNA]</scope>
    <source>
        <strain evidence="2 3">MRM 8.19</strain>
    </source>
</reference>
<dbReference type="Gene3D" id="3.30.420.40">
    <property type="match status" value="2"/>
</dbReference>
<dbReference type="SUPFAM" id="SSF53067">
    <property type="entry name" value="Actin-like ATPase domain"/>
    <property type="match status" value="1"/>
</dbReference>
<organism evidence="2 3">
    <name type="scientific">Bifidobacterium catulorum</name>
    <dbReference type="NCBI Taxonomy" id="1630173"/>
    <lineage>
        <taxon>Bacteria</taxon>
        <taxon>Bacillati</taxon>
        <taxon>Actinomycetota</taxon>
        <taxon>Actinomycetes</taxon>
        <taxon>Bifidobacteriales</taxon>
        <taxon>Bifidobacteriaceae</taxon>
        <taxon>Bifidobacterium</taxon>
    </lineage>
</organism>
<keyword evidence="3" id="KW-1185">Reference proteome</keyword>